<geneLocation type="mitochondrion" evidence="2"/>
<keyword evidence="2" id="KW-0378">Hydrolase</keyword>
<proteinExistence type="predicted"/>
<accession>A0A0B5H814</accession>
<dbReference type="EMBL" id="KP165391">
    <property type="protein sequence ID" value="AJF36675.1"/>
    <property type="molecule type" value="Genomic_DNA"/>
</dbReference>
<protein>
    <submittedName>
        <fullName evidence="2">ATP synthase F0 subunit b</fullName>
        <ecNumber evidence="2">3.6.3.14</ecNumber>
    </submittedName>
</protein>
<evidence type="ECO:0000313" key="2">
    <source>
        <dbReference type="EMBL" id="AJF36675.1"/>
    </source>
</evidence>
<name>A0A0B5H814_9EUKA</name>
<dbReference type="EC" id="3.6.3.14" evidence="2"/>
<dbReference type="GO" id="GO:0016787">
    <property type="term" value="F:hydrolase activity"/>
    <property type="evidence" value="ECO:0007669"/>
    <property type="project" value="UniProtKB-KW"/>
</dbReference>
<reference evidence="2" key="1">
    <citation type="submission" date="2014-11" db="EMBL/GenBank/DDBJ databases">
        <authorList>
            <person name="Lang B.F."/>
        </authorList>
    </citation>
    <scope>NUCLEOTIDE SEQUENCE</scope>
    <source>
        <strain evidence="2">249</strain>
    </source>
</reference>
<sequence length="177" mass="21427">MFFKSWLLFSLIIISISKEYLIMNEEILILIVFMLFIYMTYYKLESMAINDNVLLITTFNTIRKNEIAFINKIRKEYVKYISLYKSLSFMNVYYDHFIIITRYYVEQFTQNIIKNITNTQLLNYNTLFNNKKHLLFLNIVEILTTKINVKYNNTEQNKNLKLLTYISNANKLKKLKK</sequence>
<organism evidence="2">
    <name type="scientific">Gefionella okellyi</name>
    <dbReference type="NCBI Taxonomy" id="2853422"/>
    <lineage>
        <taxon>Eukaryota</taxon>
        <taxon>Malawimonadida</taxon>
        <taxon>Malawimonadidae</taxon>
        <taxon>Gefionella</taxon>
    </lineage>
</organism>
<gene>
    <name evidence="2" type="primary">atp4</name>
</gene>
<keyword evidence="1" id="KW-0472">Membrane</keyword>
<keyword evidence="1" id="KW-1133">Transmembrane helix</keyword>
<dbReference type="AlphaFoldDB" id="A0A0B5H814"/>
<evidence type="ECO:0000256" key="1">
    <source>
        <dbReference type="SAM" id="Phobius"/>
    </source>
</evidence>
<keyword evidence="2" id="KW-0496">Mitochondrion</keyword>
<feature type="transmembrane region" description="Helical" evidence="1">
    <location>
        <begin position="27"/>
        <end position="44"/>
    </location>
</feature>
<keyword evidence="1" id="KW-0812">Transmembrane</keyword>